<gene>
    <name evidence="1" type="ORF">BpHYR1_045568</name>
</gene>
<dbReference type="Proteomes" id="UP000276133">
    <property type="component" value="Unassembled WGS sequence"/>
</dbReference>
<sequence length="160" mass="18875">MCVNMLEKVEDLIFNQLDSYQNGSKLSECLPEVNYTIFQYSKIIIFSTTMKYKQKTCPLMLLNKNLFAMVKYLEMSGSLKSINSNALTKFNQLETLRLDLKNFVEFLSQNTSWLFALLNQNRQKITLHYPSLNYYTYPDEDFYLFKDYPLNTSVESVIPF</sequence>
<comment type="caution">
    <text evidence="1">The sequence shown here is derived from an EMBL/GenBank/DDBJ whole genome shotgun (WGS) entry which is preliminary data.</text>
</comment>
<dbReference type="AlphaFoldDB" id="A0A3M7QLU3"/>
<reference evidence="1 2" key="1">
    <citation type="journal article" date="2018" name="Sci. Rep.">
        <title>Genomic signatures of local adaptation to the degree of environmental predictability in rotifers.</title>
        <authorList>
            <person name="Franch-Gras L."/>
            <person name="Hahn C."/>
            <person name="Garcia-Roger E.M."/>
            <person name="Carmona M.J."/>
            <person name="Serra M."/>
            <person name="Gomez A."/>
        </authorList>
    </citation>
    <scope>NUCLEOTIDE SEQUENCE [LARGE SCALE GENOMIC DNA]</scope>
    <source>
        <strain evidence="1">HYR1</strain>
    </source>
</reference>
<dbReference type="EMBL" id="REGN01005697">
    <property type="protein sequence ID" value="RNA12406.1"/>
    <property type="molecule type" value="Genomic_DNA"/>
</dbReference>
<keyword evidence="2" id="KW-1185">Reference proteome</keyword>
<organism evidence="1 2">
    <name type="scientific">Brachionus plicatilis</name>
    <name type="common">Marine rotifer</name>
    <name type="synonym">Brachionus muelleri</name>
    <dbReference type="NCBI Taxonomy" id="10195"/>
    <lineage>
        <taxon>Eukaryota</taxon>
        <taxon>Metazoa</taxon>
        <taxon>Spiralia</taxon>
        <taxon>Gnathifera</taxon>
        <taxon>Rotifera</taxon>
        <taxon>Eurotatoria</taxon>
        <taxon>Monogononta</taxon>
        <taxon>Pseudotrocha</taxon>
        <taxon>Ploima</taxon>
        <taxon>Brachionidae</taxon>
        <taxon>Brachionus</taxon>
    </lineage>
</organism>
<evidence type="ECO:0000313" key="2">
    <source>
        <dbReference type="Proteomes" id="UP000276133"/>
    </source>
</evidence>
<protein>
    <submittedName>
        <fullName evidence="1">Uncharacterized protein</fullName>
    </submittedName>
</protein>
<accession>A0A3M7QLU3</accession>
<name>A0A3M7QLU3_BRAPC</name>
<evidence type="ECO:0000313" key="1">
    <source>
        <dbReference type="EMBL" id="RNA12406.1"/>
    </source>
</evidence>
<proteinExistence type="predicted"/>